<evidence type="ECO:0000313" key="2">
    <source>
        <dbReference type="EMBL" id="MFB9470342.1"/>
    </source>
</evidence>
<dbReference type="InterPro" id="IPR039968">
    <property type="entry name" value="BcerS-like"/>
</dbReference>
<dbReference type="RefSeq" id="WP_379483151.1">
    <property type="nucleotide sequence ID" value="NZ_JBHMCF010000011.1"/>
</dbReference>
<sequence>MIPDTPVAGATARPVRDRRGLRAFVELPYLLHGDDPHFVPPLRGECRWLLDRRRNPFFAYGDAELFTVTAGGRVAGRVAAVHNPRHNAAHGGRDGFFGQFACADDPAVAAALLGAAARWARERGLTSLAGPVNFTMNDECGLLVDGFGERPAVMMPYNPPYYRDLLEGCGLRKAKDLWAWRRGPHPLGERLARVAERARRRHGLTVRPLDGRRFTADIDRVKHIYNDVWRHNWGFTPMTDAEFAATARRLRSVIDPRLIQLAEAGGEPVGVALVLPDLNEALPAARGRLTTWGLPIGLLRLARAARHVRRTRAVLFGVVERLRGQGVEAVLYAAAYDAIRARGPVDCELSWTLEDNDAVNRYLAADGCVRTKTYRIYRRDL</sequence>
<protein>
    <recommendedName>
        <fullName evidence="1">N-acetyltransferase domain-containing protein</fullName>
    </recommendedName>
</protein>
<dbReference type="PANTHER" id="PTHR41368">
    <property type="entry name" value="PROTEIN YGHO"/>
    <property type="match status" value="1"/>
</dbReference>
<feature type="domain" description="N-acetyltransferase" evidence="1">
    <location>
        <begin position="204"/>
        <end position="381"/>
    </location>
</feature>
<dbReference type="InterPro" id="IPR000182">
    <property type="entry name" value="GNAT_dom"/>
</dbReference>
<gene>
    <name evidence="2" type="ORF">ACFFR3_12555</name>
</gene>
<comment type="caution">
    <text evidence="2">The sequence shown here is derived from an EMBL/GenBank/DDBJ whole genome shotgun (WGS) entry which is preliminary data.</text>
</comment>
<dbReference type="PANTHER" id="PTHR41368:SF1">
    <property type="entry name" value="PROTEIN YGHO"/>
    <property type="match status" value="1"/>
</dbReference>
<reference evidence="2 3" key="1">
    <citation type="submission" date="2024-09" db="EMBL/GenBank/DDBJ databases">
        <authorList>
            <person name="Sun Q."/>
            <person name="Mori K."/>
        </authorList>
    </citation>
    <scope>NUCLEOTIDE SEQUENCE [LARGE SCALE GENOMIC DNA]</scope>
    <source>
        <strain evidence="2 3">JCM 3324</strain>
    </source>
</reference>
<evidence type="ECO:0000313" key="3">
    <source>
        <dbReference type="Proteomes" id="UP001589568"/>
    </source>
</evidence>
<dbReference type="PROSITE" id="PS51186">
    <property type="entry name" value="GNAT"/>
    <property type="match status" value="1"/>
</dbReference>
<proteinExistence type="predicted"/>
<accession>A0ABV5NJE6</accession>
<dbReference type="EMBL" id="JBHMCF010000011">
    <property type="protein sequence ID" value="MFB9470342.1"/>
    <property type="molecule type" value="Genomic_DNA"/>
</dbReference>
<dbReference type="Proteomes" id="UP001589568">
    <property type="component" value="Unassembled WGS sequence"/>
</dbReference>
<evidence type="ECO:0000259" key="1">
    <source>
        <dbReference type="PROSITE" id="PS51186"/>
    </source>
</evidence>
<organism evidence="2 3">
    <name type="scientific">Nonomuraea salmonea</name>
    <dbReference type="NCBI Taxonomy" id="46181"/>
    <lineage>
        <taxon>Bacteria</taxon>
        <taxon>Bacillati</taxon>
        <taxon>Actinomycetota</taxon>
        <taxon>Actinomycetes</taxon>
        <taxon>Streptosporangiales</taxon>
        <taxon>Streptosporangiaceae</taxon>
        <taxon>Nonomuraea</taxon>
    </lineage>
</organism>
<name>A0ABV5NJE6_9ACTN</name>
<dbReference type="InterPro" id="IPR016181">
    <property type="entry name" value="Acyl_CoA_acyltransferase"/>
</dbReference>
<dbReference type="SUPFAM" id="SSF55729">
    <property type="entry name" value="Acyl-CoA N-acyltransferases (Nat)"/>
    <property type="match status" value="1"/>
</dbReference>
<dbReference type="Gene3D" id="3.40.630.30">
    <property type="match status" value="1"/>
</dbReference>
<keyword evidence="3" id="KW-1185">Reference proteome</keyword>